<accession>A0A1S0U294</accession>
<dbReference type="GeneID" id="9941661"/>
<organism evidence="2">
    <name type="scientific">Loa loa</name>
    <name type="common">Eye worm</name>
    <name type="synonym">Filaria loa</name>
    <dbReference type="NCBI Taxonomy" id="7209"/>
    <lineage>
        <taxon>Eukaryota</taxon>
        <taxon>Metazoa</taxon>
        <taxon>Ecdysozoa</taxon>
        <taxon>Nematoda</taxon>
        <taxon>Chromadorea</taxon>
        <taxon>Rhabditida</taxon>
        <taxon>Spirurina</taxon>
        <taxon>Spiruromorpha</taxon>
        <taxon>Filarioidea</taxon>
        <taxon>Onchocercidae</taxon>
        <taxon>Loa</taxon>
    </lineage>
</organism>
<dbReference type="AlphaFoldDB" id="A0A1S0U294"/>
<dbReference type="InParanoid" id="A0A1S0U294"/>
<dbReference type="OrthoDB" id="10310098at2759"/>
<protein>
    <recommendedName>
        <fullName evidence="3">C-type lectin domain-containing protein</fullName>
    </recommendedName>
</protein>
<dbReference type="KEGG" id="loa:LOAG_04257"/>
<evidence type="ECO:0008006" key="3">
    <source>
        <dbReference type="Google" id="ProtNLM"/>
    </source>
</evidence>
<dbReference type="CTD" id="9941661"/>
<evidence type="ECO:0000313" key="2">
    <source>
        <dbReference type="EMBL" id="EFO24226.1"/>
    </source>
</evidence>
<feature type="signal peptide" evidence="1">
    <location>
        <begin position="1"/>
        <end position="17"/>
    </location>
</feature>
<reference evidence="2" key="1">
    <citation type="submission" date="2012-04" db="EMBL/GenBank/DDBJ databases">
        <title>The Genome Sequence of Loa loa.</title>
        <authorList>
            <consortium name="The Broad Institute Genome Sequencing Platform"/>
            <consortium name="Broad Institute Genome Sequencing Center for Infectious Disease"/>
            <person name="Nutman T.B."/>
            <person name="Fink D.L."/>
            <person name="Russ C."/>
            <person name="Young S."/>
            <person name="Zeng Q."/>
            <person name="Gargeya S."/>
            <person name="Alvarado L."/>
            <person name="Berlin A."/>
            <person name="Chapman S.B."/>
            <person name="Chen Z."/>
            <person name="Freedman E."/>
            <person name="Gellesch M."/>
            <person name="Goldberg J."/>
            <person name="Griggs A."/>
            <person name="Gujja S."/>
            <person name="Heilman E.R."/>
            <person name="Heiman D."/>
            <person name="Howarth C."/>
            <person name="Mehta T."/>
            <person name="Neiman D."/>
            <person name="Pearson M."/>
            <person name="Roberts A."/>
            <person name="Saif S."/>
            <person name="Shea T."/>
            <person name="Shenoy N."/>
            <person name="Sisk P."/>
            <person name="Stolte C."/>
            <person name="Sykes S."/>
            <person name="White J."/>
            <person name="Yandava C."/>
            <person name="Haas B."/>
            <person name="Henn M.R."/>
            <person name="Nusbaum C."/>
            <person name="Birren B."/>
        </authorList>
    </citation>
    <scope>NUCLEOTIDE SEQUENCE [LARGE SCALE GENOMIC DNA]</scope>
</reference>
<dbReference type="RefSeq" id="XP_003139842.1">
    <property type="nucleotide sequence ID" value="XM_003139794.1"/>
</dbReference>
<gene>
    <name evidence="2" type="ORF">LOAG_04257</name>
</gene>
<name>A0A1S0U294_LOALO</name>
<keyword evidence="1" id="KW-0732">Signal</keyword>
<sequence length="333" mass="39412">MFQTVVVFLIFFTSVYSNQMDNKSLRRRCDTLGGTTCTCIDPLAYWKHDKGQILEINEIYHGKEKIMCYIIEFINHTNHYELVSDAQDCKNLEEYTNVKMEPALFPTFRKNGIFLRAINCEEKISQYIRICYYTMDYIKPISKMIDETNLEFKKGNLLKDVNVNNISTVSNKTFTDITATIVGSNSTGSWSDKCSYLLLEYDNRKICYVPIVKYFKRTESMHYNLGNKMCSKKFPWISARIRNRKQISRLRAFTECYERNEIHLKHVPILIGLIHMRGMGFIWTSGNNGSYLNSWNSDYDKLYNEMPFWIDPTFHPYLNTTEIHCHRFVIWTR</sequence>
<proteinExistence type="predicted"/>
<evidence type="ECO:0000256" key="1">
    <source>
        <dbReference type="SAM" id="SignalP"/>
    </source>
</evidence>
<dbReference type="EMBL" id="JH712166">
    <property type="protein sequence ID" value="EFO24226.1"/>
    <property type="molecule type" value="Genomic_DNA"/>
</dbReference>
<feature type="chain" id="PRO_5010199955" description="C-type lectin domain-containing protein" evidence="1">
    <location>
        <begin position="18"/>
        <end position="333"/>
    </location>
</feature>